<reference evidence="1" key="2">
    <citation type="submission" date="2021-04" db="EMBL/GenBank/DDBJ databases">
        <authorList>
            <person name="Gilroy R."/>
        </authorList>
    </citation>
    <scope>NUCLEOTIDE SEQUENCE</scope>
    <source>
        <strain evidence="1">ChiBcec1-1630</strain>
    </source>
</reference>
<organism evidence="1 2">
    <name type="scientific">Candidatus Eisenbergiella intestinigallinarum</name>
    <dbReference type="NCBI Taxonomy" id="2838549"/>
    <lineage>
        <taxon>Bacteria</taxon>
        <taxon>Bacillati</taxon>
        <taxon>Bacillota</taxon>
        <taxon>Clostridia</taxon>
        <taxon>Lachnospirales</taxon>
        <taxon>Lachnospiraceae</taxon>
        <taxon>Eisenbergiella</taxon>
    </lineage>
</organism>
<dbReference type="AlphaFoldDB" id="A0A9D2TS22"/>
<evidence type="ECO:0000313" key="2">
    <source>
        <dbReference type="Proteomes" id="UP000823922"/>
    </source>
</evidence>
<proteinExistence type="predicted"/>
<comment type="caution">
    <text evidence="1">The sequence shown here is derived from an EMBL/GenBank/DDBJ whole genome shotgun (WGS) entry which is preliminary data.</text>
</comment>
<dbReference type="Proteomes" id="UP000823922">
    <property type="component" value="Unassembled WGS sequence"/>
</dbReference>
<name>A0A9D2TS22_9FIRM</name>
<reference evidence="1" key="1">
    <citation type="journal article" date="2021" name="PeerJ">
        <title>Extensive microbial diversity within the chicken gut microbiome revealed by metagenomics and culture.</title>
        <authorList>
            <person name="Gilroy R."/>
            <person name="Ravi A."/>
            <person name="Getino M."/>
            <person name="Pursley I."/>
            <person name="Horton D.L."/>
            <person name="Alikhan N.F."/>
            <person name="Baker D."/>
            <person name="Gharbi K."/>
            <person name="Hall N."/>
            <person name="Watson M."/>
            <person name="Adriaenssens E.M."/>
            <person name="Foster-Nyarko E."/>
            <person name="Jarju S."/>
            <person name="Secka A."/>
            <person name="Antonio M."/>
            <person name="Oren A."/>
            <person name="Chaudhuri R.R."/>
            <person name="La Ragione R."/>
            <person name="Hildebrand F."/>
            <person name="Pallen M.J."/>
        </authorList>
    </citation>
    <scope>NUCLEOTIDE SEQUENCE</scope>
    <source>
        <strain evidence="1">ChiBcec1-1630</strain>
    </source>
</reference>
<protein>
    <submittedName>
        <fullName evidence="1">Uncharacterized protein</fullName>
    </submittedName>
</protein>
<evidence type="ECO:0000313" key="1">
    <source>
        <dbReference type="EMBL" id="HJC86654.1"/>
    </source>
</evidence>
<accession>A0A9D2TS22</accession>
<sequence>MRSSIPLPLHLAVGLRPMGIFAKIVLREQACTQLNQRVVHAGAAMRSSKPLRGLSLSGFALWEYLPKNCFASKLARSFSANIPAWLNFRTFF</sequence>
<dbReference type="EMBL" id="DWVS01000029">
    <property type="protein sequence ID" value="HJC86654.1"/>
    <property type="molecule type" value="Genomic_DNA"/>
</dbReference>
<gene>
    <name evidence="1" type="ORF">H9926_01385</name>
</gene>